<keyword evidence="3" id="KW-0119">Carbohydrate metabolism</keyword>
<reference evidence="4 5" key="1">
    <citation type="journal article" date="2015" name="Stand. Genomic Sci.">
        <title>Genomic Encyclopedia of Bacterial and Archaeal Type Strains, Phase III: the genomes of soil and plant-associated and newly described type strains.</title>
        <authorList>
            <person name="Whitman W.B."/>
            <person name="Woyke T."/>
            <person name="Klenk H.P."/>
            <person name="Zhou Y."/>
            <person name="Lilburn T.G."/>
            <person name="Beck B.J."/>
            <person name="De Vos P."/>
            <person name="Vandamme P."/>
            <person name="Eisen J.A."/>
            <person name="Garrity G."/>
            <person name="Hugenholtz P."/>
            <person name="Kyrpides N.C."/>
        </authorList>
    </citation>
    <scope>NUCLEOTIDE SEQUENCE [LARGE SCALE GENOMIC DNA]</scope>
    <source>
        <strain evidence="4 5">CV53</strain>
    </source>
</reference>
<gene>
    <name evidence="4" type="ORF">EV146_101411</name>
</gene>
<dbReference type="CDD" id="cd24076">
    <property type="entry name" value="ASKHA_ATPase_ROK_BsXylR-like"/>
    <property type="match status" value="1"/>
</dbReference>
<accession>A0A4V2REB7</accession>
<protein>
    <submittedName>
        <fullName evidence="4">Glucokinase-like ROK family protein</fullName>
    </submittedName>
</protein>
<proteinExistence type="inferred from homology"/>
<name>A0A4V2REB7_9BACI</name>
<keyword evidence="4" id="KW-0418">Kinase</keyword>
<comment type="function">
    <text evidence="1">Transcriptional repressor of xylose-utilizing enzymes.</text>
</comment>
<dbReference type="PANTHER" id="PTHR18964:SF149">
    <property type="entry name" value="BIFUNCTIONAL UDP-N-ACETYLGLUCOSAMINE 2-EPIMERASE_N-ACETYLMANNOSAMINE KINASE"/>
    <property type="match status" value="1"/>
</dbReference>
<dbReference type="Gene3D" id="1.10.10.10">
    <property type="entry name" value="Winged helix-like DNA-binding domain superfamily/Winged helix DNA-binding domain"/>
    <property type="match status" value="1"/>
</dbReference>
<comment type="similarity">
    <text evidence="2">Belongs to the ROK (NagC/XylR) family.</text>
</comment>
<dbReference type="EMBL" id="SLVV01000001">
    <property type="protein sequence ID" value="TCN28080.1"/>
    <property type="molecule type" value="Genomic_DNA"/>
</dbReference>
<sequence>MQITWNQQVVKKENKTLVLDLIMNSFPISRADAAQKLGLNKGTVSSLVSELIDEKLIFESGPGESSGGRRPVMLLFNQNAGYSIGVDLGVNYIYGVLTDLLGNIILEKNTENPGLSYKDALREVNSLIQELIDSAPSSPYGIIGIGVGAPGIVNKEGDVLLAPNLGWRNVSLKRDLEHAFNLPVIVENEANAGAYGEKKFGVGKDYDNLIYISAGIGIGAGIIINGELYKGINGYSGEVGHMSIDFNGPKCSCGNNGCWELYASEQSLISKAGSFGLENEMTLEKIINLAASEDEDALSMLKETGRHLGLGIINIINAFNPKQIIIGNRLAAAKEWLSWDVKQTINKYTLPFHQTEIDISFSNLALPAAALGVSAFSIENFIKNQLQI</sequence>
<dbReference type="SUPFAM" id="SSF46785">
    <property type="entry name" value="Winged helix' DNA-binding domain"/>
    <property type="match status" value="1"/>
</dbReference>
<dbReference type="Proteomes" id="UP000295689">
    <property type="component" value="Unassembled WGS sequence"/>
</dbReference>
<dbReference type="GO" id="GO:0016301">
    <property type="term" value="F:kinase activity"/>
    <property type="evidence" value="ECO:0007669"/>
    <property type="project" value="UniProtKB-KW"/>
</dbReference>
<keyword evidence="5" id="KW-1185">Reference proteome</keyword>
<dbReference type="AlphaFoldDB" id="A0A4V2REB7"/>
<dbReference type="RefSeq" id="WP_132001241.1">
    <property type="nucleotide sequence ID" value="NZ_JABUHM010000006.1"/>
</dbReference>
<evidence type="ECO:0000256" key="3">
    <source>
        <dbReference type="ARBA" id="ARBA00022629"/>
    </source>
</evidence>
<dbReference type="PANTHER" id="PTHR18964">
    <property type="entry name" value="ROK (REPRESSOR, ORF, KINASE) FAMILY"/>
    <property type="match status" value="1"/>
</dbReference>
<organism evidence="4 5">
    <name type="scientific">Mesobacillus foraminis</name>
    <dbReference type="NCBI Taxonomy" id="279826"/>
    <lineage>
        <taxon>Bacteria</taxon>
        <taxon>Bacillati</taxon>
        <taxon>Bacillota</taxon>
        <taxon>Bacilli</taxon>
        <taxon>Bacillales</taxon>
        <taxon>Bacillaceae</taxon>
        <taxon>Mesobacillus</taxon>
    </lineage>
</organism>
<keyword evidence="3" id="KW-0859">Xylose metabolism</keyword>
<evidence type="ECO:0000313" key="5">
    <source>
        <dbReference type="Proteomes" id="UP000295689"/>
    </source>
</evidence>
<dbReference type="InterPro" id="IPR036388">
    <property type="entry name" value="WH-like_DNA-bd_sf"/>
</dbReference>
<dbReference type="Gene3D" id="3.30.420.40">
    <property type="match status" value="2"/>
</dbReference>
<comment type="caution">
    <text evidence="4">The sequence shown here is derived from an EMBL/GenBank/DDBJ whole genome shotgun (WGS) entry which is preliminary data.</text>
</comment>
<dbReference type="InterPro" id="IPR000600">
    <property type="entry name" value="ROK"/>
</dbReference>
<dbReference type="Pfam" id="PF00480">
    <property type="entry name" value="ROK"/>
    <property type="match status" value="1"/>
</dbReference>
<keyword evidence="4" id="KW-0808">Transferase</keyword>
<evidence type="ECO:0000256" key="2">
    <source>
        <dbReference type="ARBA" id="ARBA00006479"/>
    </source>
</evidence>
<dbReference type="GO" id="GO:0042732">
    <property type="term" value="P:D-xylose metabolic process"/>
    <property type="evidence" value="ECO:0007669"/>
    <property type="project" value="UniProtKB-KW"/>
</dbReference>
<evidence type="ECO:0000313" key="4">
    <source>
        <dbReference type="EMBL" id="TCN28080.1"/>
    </source>
</evidence>
<dbReference type="SUPFAM" id="SSF53067">
    <property type="entry name" value="Actin-like ATPase domain"/>
    <property type="match status" value="1"/>
</dbReference>
<evidence type="ECO:0000256" key="1">
    <source>
        <dbReference type="ARBA" id="ARBA00002486"/>
    </source>
</evidence>
<dbReference type="InterPro" id="IPR043129">
    <property type="entry name" value="ATPase_NBD"/>
</dbReference>
<dbReference type="InterPro" id="IPR036390">
    <property type="entry name" value="WH_DNA-bd_sf"/>
</dbReference>